<dbReference type="RefSeq" id="WP_116846305.1">
    <property type="nucleotide sequence ID" value="NZ_QTJU01000001.1"/>
</dbReference>
<reference evidence="3 4" key="1">
    <citation type="submission" date="2018-08" db="EMBL/GenBank/DDBJ databases">
        <title>Chitinophagaceae sp. K23C18032701, a novel bacterium isolated from forest soil.</title>
        <authorList>
            <person name="Wang C."/>
        </authorList>
    </citation>
    <scope>NUCLEOTIDE SEQUENCE [LARGE SCALE GENOMIC DNA]</scope>
    <source>
        <strain evidence="3 4">K23C18032701</strain>
    </source>
</reference>
<proteinExistence type="predicted"/>
<dbReference type="Proteomes" id="UP000261284">
    <property type="component" value="Unassembled WGS sequence"/>
</dbReference>
<evidence type="ECO:0000313" key="3">
    <source>
        <dbReference type="EMBL" id="RFM30549.1"/>
    </source>
</evidence>
<accession>A0A3E1NRG8</accession>
<evidence type="ECO:0000256" key="1">
    <source>
        <dbReference type="SAM" id="MobiDB-lite"/>
    </source>
</evidence>
<protein>
    <submittedName>
        <fullName evidence="3">Uncharacterized protein</fullName>
    </submittedName>
</protein>
<feature type="region of interest" description="Disordered" evidence="1">
    <location>
        <begin position="44"/>
        <end position="76"/>
    </location>
</feature>
<evidence type="ECO:0000313" key="4">
    <source>
        <dbReference type="Proteomes" id="UP000261284"/>
    </source>
</evidence>
<evidence type="ECO:0000256" key="2">
    <source>
        <dbReference type="SAM" id="Phobius"/>
    </source>
</evidence>
<keyword evidence="2" id="KW-0472">Membrane</keyword>
<keyword evidence="2" id="KW-0812">Transmembrane</keyword>
<sequence length="76" mass="8182">MATPHTSTPNWSQRNWLLIAILTFVLGLFTARLLHIGQPAPVLPVAPAAGSSPEHKSDSAQKPYETFGNDNTGTNK</sequence>
<name>A0A3E1NRG8_9BACT</name>
<feature type="transmembrane region" description="Helical" evidence="2">
    <location>
        <begin position="16"/>
        <end position="34"/>
    </location>
</feature>
<keyword evidence="2" id="KW-1133">Transmembrane helix</keyword>
<dbReference type="AlphaFoldDB" id="A0A3E1NRG8"/>
<keyword evidence="4" id="KW-1185">Reference proteome</keyword>
<gene>
    <name evidence="3" type="ORF">DXN05_06235</name>
</gene>
<organism evidence="3 4">
    <name type="scientific">Deminuibacter soli</name>
    <dbReference type="NCBI Taxonomy" id="2291815"/>
    <lineage>
        <taxon>Bacteria</taxon>
        <taxon>Pseudomonadati</taxon>
        <taxon>Bacteroidota</taxon>
        <taxon>Chitinophagia</taxon>
        <taxon>Chitinophagales</taxon>
        <taxon>Chitinophagaceae</taxon>
        <taxon>Deminuibacter</taxon>
    </lineage>
</organism>
<comment type="caution">
    <text evidence="3">The sequence shown here is derived from an EMBL/GenBank/DDBJ whole genome shotgun (WGS) entry which is preliminary data.</text>
</comment>
<dbReference type="EMBL" id="QTJU01000001">
    <property type="protein sequence ID" value="RFM30549.1"/>
    <property type="molecule type" value="Genomic_DNA"/>
</dbReference>